<name>A0A7Y8BLZ7_9PSED</name>
<dbReference type="SUPFAM" id="SSF53383">
    <property type="entry name" value="PLP-dependent transferases"/>
    <property type="match status" value="1"/>
</dbReference>
<dbReference type="PANTHER" id="PTHR43552:SF2">
    <property type="entry name" value="DIAMINOBUTYRATE--2-OXOGLUTARATE TRANSAMINASE"/>
    <property type="match status" value="1"/>
</dbReference>
<dbReference type="EC" id="2.6.1.76" evidence="7"/>
<proteinExistence type="inferred from homology"/>
<accession>A0A7Y8BLZ7</accession>
<evidence type="ECO:0000313" key="9">
    <source>
        <dbReference type="Proteomes" id="UP000582981"/>
    </source>
</evidence>
<dbReference type="AlphaFoldDB" id="A0A7Y8BLZ7"/>
<dbReference type="InterPro" id="IPR049704">
    <property type="entry name" value="Aminotrans_3_PPA_site"/>
</dbReference>
<dbReference type="Proteomes" id="UP000582981">
    <property type="component" value="Unassembled WGS sequence"/>
</dbReference>
<dbReference type="InterPro" id="IPR005814">
    <property type="entry name" value="Aminotrans_3"/>
</dbReference>
<comment type="caution">
    <text evidence="8">The sequence shown here is derived from an EMBL/GenBank/DDBJ whole genome shotgun (WGS) entry which is preliminary data.</text>
</comment>
<dbReference type="EMBL" id="JACAPU010000022">
    <property type="protein sequence ID" value="NWB48821.1"/>
    <property type="molecule type" value="Genomic_DNA"/>
</dbReference>
<keyword evidence="5 6" id="KW-0663">Pyridoxal phosphate</keyword>
<evidence type="ECO:0000256" key="2">
    <source>
        <dbReference type="ARBA" id="ARBA00008954"/>
    </source>
</evidence>
<dbReference type="PANTHER" id="PTHR43552">
    <property type="entry name" value="DIAMINOBUTYRATE--2-OXOGLUTARATE AMINOTRANSFERASE"/>
    <property type="match status" value="1"/>
</dbReference>
<protein>
    <recommendedName>
        <fullName evidence="7">Diaminobutyrate--2-oxoglutarate transaminase</fullName>
        <ecNumber evidence="7">2.6.1.76</ecNumber>
    </recommendedName>
    <alternativeName>
        <fullName evidence="7">DABA aminotransferase</fullName>
    </alternativeName>
</protein>
<dbReference type="InterPro" id="IPR015421">
    <property type="entry name" value="PyrdxlP-dep_Trfase_major"/>
</dbReference>
<dbReference type="FunFam" id="3.40.640.10:FF:000004">
    <property type="entry name" value="Acetylornithine aminotransferase"/>
    <property type="match status" value="1"/>
</dbReference>
<sequence>MTATLSHSFSNAVPATNEPLDIFERHESNVRSYCRDFTATFQTAEGSTLTSEQGQVFIDFFSGAGALNYGHNNPLLKAALLDYIGGNGITHGLDFKTTAKKAFLTAFEEQILAPRHLRYKVQFPGPTGTNAVEAAIKLARKYTGRQNVVAFTNAFHGMSLGALALTANPRKRAGAGVTLNNVTFMPYDQYFGETVDTSQFLELMLRSGSGVDKPAAIVLETVQGEGGVTHASAGWLQAIQAIARSHDILLIIDDIQAGCGRTGDFFSFEALGVTPDIVTLSKSISGYGLPMSLTLIAPHLDVWEPGEHNGTFRGNNLAFVTGKAVIDHYWADQRFAEEIKAKASFFHEGLLALSEGFAAQAPNQLKGRGFFKGIEFQDKTLAQKMAAQAYVLGLIIETSGVDSQVLKFLPALTITRQQITQGLKILEQAFVDVISRGEP</sequence>
<dbReference type="UniPathway" id="UPA00067">
    <property type="reaction ID" value="UER00121"/>
</dbReference>
<dbReference type="GO" id="GO:0047307">
    <property type="term" value="F:diaminobutyrate-pyruvate transaminase activity"/>
    <property type="evidence" value="ECO:0007669"/>
    <property type="project" value="InterPro"/>
</dbReference>
<evidence type="ECO:0000256" key="3">
    <source>
        <dbReference type="ARBA" id="ARBA00022576"/>
    </source>
</evidence>
<dbReference type="Gene3D" id="3.90.1150.10">
    <property type="entry name" value="Aspartate Aminotransferase, domain 1"/>
    <property type="match status" value="1"/>
</dbReference>
<evidence type="ECO:0000256" key="5">
    <source>
        <dbReference type="ARBA" id="ARBA00022898"/>
    </source>
</evidence>
<dbReference type="PIRSF" id="PIRSF000521">
    <property type="entry name" value="Transaminase_4ab_Lys_Orn"/>
    <property type="match status" value="1"/>
</dbReference>
<dbReference type="GO" id="GO:0030170">
    <property type="term" value="F:pyridoxal phosphate binding"/>
    <property type="evidence" value="ECO:0007669"/>
    <property type="project" value="InterPro"/>
</dbReference>
<keyword evidence="4 7" id="KW-0808">Transferase</keyword>
<dbReference type="Gene3D" id="3.40.640.10">
    <property type="entry name" value="Type I PLP-dependent aspartate aminotransferase-like (Major domain)"/>
    <property type="match status" value="1"/>
</dbReference>
<reference evidence="8 9" key="1">
    <citation type="submission" date="2020-04" db="EMBL/GenBank/DDBJ databases">
        <title>Molecular characterization of pseudomonads from Agaricus bisporus reveal novel blotch 2 pathogens in Western Europe.</title>
        <authorList>
            <person name="Taparia T."/>
            <person name="Krijger M."/>
            <person name="Haynes E."/>
            <person name="Elpinstone J.G."/>
            <person name="Noble R."/>
            <person name="Van Der Wolf J."/>
        </authorList>
    </citation>
    <scope>NUCLEOTIDE SEQUENCE [LARGE SCALE GENOMIC DNA]</scope>
    <source>
        <strain evidence="8 9">F1001</strain>
    </source>
</reference>
<dbReference type="NCBIfam" id="TIGR00709">
    <property type="entry name" value="dat"/>
    <property type="match status" value="1"/>
</dbReference>
<dbReference type="InterPro" id="IPR004637">
    <property type="entry name" value="Dat"/>
</dbReference>
<comment type="similarity">
    <text evidence="2 6">Belongs to the class-III pyridoxal-phosphate-dependent aminotransferase family.</text>
</comment>
<comment type="cofactor">
    <cofactor evidence="1 7">
        <name>pyridoxal 5'-phosphate</name>
        <dbReference type="ChEBI" id="CHEBI:597326"/>
    </cofactor>
</comment>
<evidence type="ECO:0000256" key="4">
    <source>
        <dbReference type="ARBA" id="ARBA00022679"/>
    </source>
</evidence>
<dbReference type="PROSITE" id="PS00600">
    <property type="entry name" value="AA_TRANSFER_CLASS_3"/>
    <property type="match status" value="1"/>
</dbReference>
<comment type="catalytic activity">
    <reaction evidence="7">
        <text>L-2,4-diaminobutanoate + 2-oxoglutarate = L-aspartate 4-semialdehyde + L-glutamate</text>
        <dbReference type="Rhea" id="RHEA:11160"/>
        <dbReference type="ChEBI" id="CHEBI:16810"/>
        <dbReference type="ChEBI" id="CHEBI:29985"/>
        <dbReference type="ChEBI" id="CHEBI:58761"/>
        <dbReference type="ChEBI" id="CHEBI:537519"/>
        <dbReference type="EC" id="2.6.1.76"/>
    </reaction>
</comment>
<evidence type="ECO:0000256" key="7">
    <source>
        <dbReference type="RuleBase" id="RU365034"/>
    </source>
</evidence>
<keyword evidence="3 7" id="KW-0032">Aminotransferase</keyword>
<dbReference type="NCBIfam" id="NF006733">
    <property type="entry name" value="PRK09264.1"/>
    <property type="match status" value="1"/>
</dbReference>
<evidence type="ECO:0000313" key="8">
    <source>
        <dbReference type="EMBL" id="NWB48821.1"/>
    </source>
</evidence>
<evidence type="ECO:0000256" key="6">
    <source>
        <dbReference type="RuleBase" id="RU003560"/>
    </source>
</evidence>
<dbReference type="InterPro" id="IPR012773">
    <property type="entry name" value="Ectoine_EctB"/>
</dbReference>
<dbReference type="InterPro" id="IPR015424">
    <property type="entry name" value="PyrdxlP-dep_Trfase"/>
</dbReference>
<gene>
    <name evidence="8" type="primary">ectB</name>
    <name evidence="8" type="ORF">HX829_20260</name>
</gene>
<evidence type="ECO:0000256" key="1">
    <source>
        <dbReference type="ARBA" id="ARBA00001933"/>
    </source>
</evidence>
<dbReference type="GO" id="GO:0045303">
    <property type="term" value="F:diaminobutyrate-2-oxoglutarate transaminase activity"/>
    <property type="evidence" value="ECO:0007669"/>
    <property type="project" value="UniProtKB-EC"/>
</dbReference>
<dbReference type="CDD" id="cd00610">
    <property type="entry name" value="OAT_like"/>
    <property type="match status" value="1"/>
</dbReference>
<organism evidence="8 9">
    <name type="scientific">Pseudomonas gingeri</name>
    <dbReference type="NCBI Taxonomy" id="117681"/>
    <lineage>
        <taxon>Bacteria</taxon>
        <taxon>Pseudomonadati</taxon>
        <taxon>Pseudomonadota</taxon>
        <taxon>Gammaproteobacteria</taxon>
        <taxon>Pseudomonadales</taxon>
        <taxon>Pseudomonadaceae</taxon>
        <taxon>Pseudomonas</taxon>
    </lineage>
</organism>
<comment type="function">
    <text evidence="7">Catalyzes reversively the conversion of L-aspartate beta-semialdehyde (ASA) to L-2,4-diaminobutyrate (DABA) by transamination with L-glutamate.</text>
</comment>
<dbReference type="Pfam" id="PF00202">
    <property type="entry name" value="Aminotran_3"/>
    <property type="match status" value="1"/>
</dbReference>
<dbReference type="NCBIfam" id="TIGR02407">
    <property type="entry name" value="ectoine_ectB"/>
    <property type="match status" value="1"/>
</dbReference>
<comment type="pathway">
    <text evidence="7">Amine and polyamine biosynthesis; ectoine biosynthesis; L-ectoine from L-aspartate 4-semialdehyde: step 1/3.</text>
</comment>
<dbReference type="InterPro" id="IPR015422">
    <property type="entry name" value="PyrdxlP-dep_Trfase_small"/>
</dbReference>
<dbReference type="GO" id="GO:0019491">
    <property type="term" value="P:ectoine biosynthetic process"/>
    <property type="evidence" value="ECO:0007669"/>
    <property type="project" value="UniProtKB-UniPathway"/>
</dbReference>